<dbReference type="InterPro" id="IPR006683">
    <property type="entry name" value="Thioestr_dom"/>
</dbReference>
<dbReference type="EMBL" id="JAVDTT010000002">
    <property type="protein sequence ID" value="MDR6841690.1"/>
    <property type="molecule type" value="Genomic_DNA"/>
</dbReference>
<proteinExistence type="inferred from homology"/>
<name>A0ABU1RSD8_9GAMM</name>
<keyword evidence="5" id="KW-1185">Reference proteome</keyword>
<organism evidence="4 5">
    <name type="scientific">Pseudoxanthomonas sacheonensis</name>
    <dbReference type="NCBI Taxonomy" id="443615"/>
    <lineage>
        <taxon>Bacteria</taxon>
        <taxon>Pseudomonadati</taxon>
        <taxon>Pseudomonadota</taxon>
        <taxon>Gammaproteobacteria</taxon>
        <taxon>Lysobacterales</taxon>
        <taxon>Lysobacteraceae</taxon>
        <taxon>Pseudoxanthomonas</taxon>
    </lineage>
</organism>
<dbReference type="PANTHER" id="PTHR43240">
    <property type="entry name" value="1,4-DIHYDROXY-2-NAPHTHOYL-COA THIOESTERASE 1"/>
    <property type="match status" value="1"/>
</dbReference>
<evidence type="ECO:0000256" key="1">
    <source>
        <dbReference type="ARBA" id="ARBA00008324"/>
    </source>
</evidence>
<dbReference type="SUPFAM" id="SSF54637">
    <property type="entry name" value="Thioesterase/thiol ester dehydrase-isomerase"/>
    <property type="match status" value="1"/>
</dbReference>
<dbReference type="RefSeq" id="WP_310092710.1">
    <property type="nucleotide sequence ID" value="NZ_JAVDTT010000002.1"/>
</dbReference>
<dbReference type="NCBIfam" id="TIGR00369">
    <property type="entry name" value="unchar_dom_1"/>
    <property type="match status" value="1"/>
</dbReference>
<feature type="domain" description="Thioesterase" evidence="3">
    <location>
        <begin position="50"/>
        <end position="127"/>
    </location>
</feature>
<dbReference type="Proteomes" id="UP001254759">
    <property type="component" value="Unassembled WGS sequence"/>
</dbReference>
<dbReference type="Gene3D" id="3.10.129.10">
    <property type="entry name" value="Hotdog Thioesterase"/>
    <property type="match status" value="1"/>
</dbReference>
<gene>
    <name evidence="4" type="ORF">J2W94_001975</name>
</gene>
<evidence type="ECO:0000313" key="5">
    <source>
        <dbReference type="Proteomes" id="UP001254759"/>
    </source>
</evidence>
<comment type="similarity">
    <text evidence="1">Belongs to the thioesterase PaaI family.</text>
</comment>
<evidence type="ECO:0000313" key="4">
    <source>
        <dbReference type="EMBL" id="MDR6841690.1"/>
    </source>
</evidence>
<evidence type="ECO:0000259" key="3">
    <source>
        <dbReference type="Pfam" id="PF03061"/>
    </source>
</evidence>
<protein>
    <submittedName>
        <fullName evidence="4">Uncharacterized protein (TIGR00369 family)</fullName>
    </submittedName>
</protein>
<dbReference type="InterPro" id="IPR003736">
    <property type="entry name" value="PAAI_dom"/>
</dbReference>
<dbReference type="CDD" id="cd03443">
    <property type="entry name" value="PaaI_thioesterase"/>
    <property type="match status" value="1"/>
</dbReference>
<accession>A0ABU1RSD8</accession>
<reference evidence="4 5" key="1">
    <citation type="submission" date="2023-07" db="EMBL/GenBank/DDBJ databases">
        <title>Sorghum-associated microbial communities from plants grown in Nebraska, USA.</title>
        <authorList>
            <person name="Schachtman D."/>
        </authorList>
    </citation>
    <scope>NUCLEOTIDE SEQUENCE [LARGE SCALE GENOMIC DNA]</scope>
    <source>
        <strain evidence="4 5">BE107</strain>
    </source>
</reference>
<evidence type="ECO:0000256" key="2">
    <source>
        <dbReference type="ARBA" id="ARBA00022801"/>
    </source>
</evidence>
<comment type="caution">
    <text evidence="4">The sequence shown here is derived from an EMBL/GenBank/DDBJ whole genome shotgun (WGS) entry which is preliminary data.</text>
</comment>
<dbReference type="PANTHER" id="PTHR43240:SF5">
    <property type="entry name" value="1,4-DIHYDROXY-2-NAPHTHOYL-COA THIOESTERASE 1"/>
    <property type="match status" value="1"/>
</dbReference>
<keyword evidence="2" id="KW-0378">Hydrolase</keyword>
<sequence>MAFRNPVDIDALNARVRGSMVENLGILIIEAGDDWLRGTMPVDARTKQPYGLLHGGASVALAETLGSMAGGLCVDSATEAVVGLEINANHLRAVREGMVIGTARALHVGRSTHVWEIRIENEAGKPVCISRITLAVIPAAV</sequence>
<dbReference type="Pfam" id="PF03061">
    <property type="entry name" value="4HBT"/>
    <property type="match status" value="1"/>
</dbReference>
<dbReference type="InterPro" id="IPR029069">
    <property type="entry name" value="HotDog_dom_sf"/>
</dbReference>